<feature type="coiled-coil region" evidence="1">
    <location>
        <begin position="7"/>
        <end position="41"/>
    </location>
</feature>
<accession>A0A7J5FM02</accession>
<protein>
    <submittedName>
        <fullName evidence="3">Transposase</fullName>
    </submittedName>
</protein>
<evidence type="ECO:0000256" key="1">
    <source>
        <dbReference type="SAM" id="Coils"/>
    </source>
</evidence>
<evidence type="ECO:0000313" key="4">
    <source>
        <dbReference type="Proteomes" id="UP000470332"/>
    </source>
</evidence>
<keyword evidence="1" id="KW-0175">Coiled coil</keyword>
<evidence type="ECO:0000256" key="2">
    <source>
        <dbReference type="SAM" id="MobiDB-lite"/>
    </source>
</evidence>
<dbReference type="Proteomes" id="UP000470332">
    <property type="component" value="Unassembled WGS sequence"/>
</dbReference>
<dbReference type="AlphaFoldDB" id="A0A7J5FM02"/>
<feature type="region of interest" description="Disordered" evidence="2">
    <location>
        <begin position="63"/>
        <end position="120"/>
    </location>
</feature>
<proteinExistence type="predicted"/>
<dbReference type="EMBL" id="WCXA01000152">
    <property type="protein sequence ID" value="KAB3850896.1"/>
    <property type="molecule type" value="Genomic_DNA"/>
</dbReference>
<sequence length="153" mass="17970">MKKDEVIELLKEQIKELRDDNNRLLDQIDDLIKEVSSLKEALLQKGESLGKQQRLTKGIAKLVSNTSEQQQPPQPALPEEERQKREAEKADKRKARKNNGAKRDMHYEMEQEEHDVYPDDPDFDINKARLVTTAPRICVRYECVPMRFIKHVY</sequence>
<organism evidence="3 4">
    <name type="scientific">Phocaeicola vulgatus</name>
    <name type="common">Bacteroides vulgatus</name>
    <dbReference type="NCBI Taxonomy" id="821"/>
    <lineage>
        <taxon>Bacteria</taxon>
        <taxon>Pseudomonadati</taxon>
        <taxon>Bacteroidota</taxon>
        <taxon>Bacteroidia</taxon>
        <taxon>Bacteroidales</taxon>
        <taxon>Bacteroidaceae</taxon>
        <taxon>Phocaeicola</taxon>
    </lineage>
</organism>
<evidence type="ECO:0000313" key="3">
    <source>
        <dbReference type="EMBL" id="KAB3850896.1"/>
    </source>
</evidence>
<comment type="caution">
    <text evidence="3">The sequence shown here is derived from an EMBL/GenBank/DDBJ whole genome shotgun (WGS) entry which is preliminary data.</text>
</comment>
<name>A0A7J5FM02_PHOVU</name>
<reference evidence="3 4" key="1">
    <citation type="journal article" date="2019" name="Nat. Med.">
        <title>A library of human gut bacterial isolates paired with longitudinal multiomics data enables mechanistic microbiome research.</title>
        <authorList>
            <person name="Poyet M."/>
            <person name="Groussin M."/>
            <person name="Gibbons S.M."/>
            <person name="Avila-Pacheco J."/>
            <person name="Jiang X."/>
            <person name="Kearney S.M."/>
            <person name="Perrotta A.R."/>
            <person name="Berdy B."/>
            <person name="Zhao S."/>
            <person name="Lieberman T.D."/>
            <person name="Swanson P.K."/>
            <person name="Smith M."/>
            <person name="Roesemann S."/>
            <person name="Alexander J.E."/>
            <person name="Rich S.A."/>
            <person name="Livny J."/>
            <person name="Vlamakis H."/>
            <person name="Clish C."/>
            <person name="Bullock K."/>
            <person name="Deik A."/>
            <person name="Scott J."/>
            <person name="Pierce K.A."/>
            <person name="Xavier R.J."/>
            <person name="Alm E.J."/>
        </authorList>
    </citation>
    <scope>NUCLEOTIDE SEQUENCE [LARGE SCALE GENOMIC DNA]</scope>
    <source>
        <strain evidence="3 4">BIOML-A9</strain>
    </source>
</reference>
<feature type="compositionally biased region" description="Basic and acidic residues" evidence="2">
    <location>
        <begin position="79"/>
        <end position="91"/>
    </location>
</feature>
<feature type="non-terminal residue" evidence="3">
    <location>
        <position position="153"/>
    </location>
</feature>
<feature type="compositionally biased region" description="Basic and acidic residues" evidence="2">
    <location>
        <begin position="101"/>
        <end position="117"/>
    </location>
</feature>
<gene>
    <name evidence="3" type="ORF">GAS37_24475</name>
</gene>